<organism evidence="3 4">
    <name type="scientific">Halapricum desulfuricans</name>
    <dbReference type="NCBI Taxonomy" id="2841257"/>
    <lineage>
        <taxon>Archaea</taxon>
        <taxon>Methanobacteriati</taxon>
        <taxon>Methanobacteriota</taxon>
        <taxon>Stenosarchaea group</taxon>
        <taxon>Halobacteria</taxon>
        <taxon>Halobacteriales</taxon>
        <taxon>Haloarculaceae</taxon>
        <taxon>Halapricum</taxon>
    </lineage>
</organism>
<feature type="compositionally biased region" description="Polar residues" evidence="2">
    <location>
        <begin position="245"/>
        <end position="287"/>
    </location>
</feature>
<proteinExistence type="predicted"/>
<name>A0A897NGI0_9EURY</name>
<keyword evidence="1" id="KW-0175">Coiled coil</keyword>
<evidence type="ECO:0000313" key="3">
    <source>
        <dbReference type="EMBL" id="QSG11544.1"/>
    </source>
</evidence>
<dbReference type="AlphaFoldDB" id="A0A897NGI0"/>
<reference evidence="3" key="1">
    <citation type="submission" date="2020-11" db="EMBL/GenBank/DDBJ databases">
        <title>Carbohydrate-dependent, anaerobic sulfur respiration: A novel catabolism in halophilic archaea.</title>
        <authorList>
            <person name="Sorokin D.Y."/>
            <person name="Messina E."/>
            <person name="Smedile F."/>
            <person name="La Cono V."/>
            <person name="Hallsworth J.E."/>
            <person name="Yakimov M.M."/>
        </authorList>
    </citation>
    <scope>NUCLEOTIDE SEQUENCE</scope>
    <source>
        <strain evidence="3">HSR-Bgl</strain>
    </source>
</reference>
<sequence>MMAPRWTVVIVVVLAVVGVGTPVLAASTVNEHADREASPFEPLPSEETNATTGSQISAFMASTSTAVDSSVETGMWLAQFNDSDANRTEMVERRANTLRDRLHALEAQLDNGSGNATLSDPSEAREVASLKARIDALNSTIERTRTAAGEAGVNTTRLHRLRENASQLRGHEVARMARNLTTVGPPANRGPPEDRPGPNTGPADPSERNDSNRSGPPEDSPGQDDGNTPDLPTNPRQNDSDRSGPPTNSGQNDSNRSGPPTNSGQNGSDSSGAEGSPNRGDSGSSSP</sequence>
<accession>A0A897NGI0</accession>
<gene>
    <name evidence="3" type="ORF">HSBGL_1120</name>
</gene>
<dbReference type="Proteomes" id="UP000663305">
    <property type="component" value="Chromosome"/>
</dbReference>
<feature type="region of interest" description="Disordered" evidence="2">
    <location>
        <begin position="30"/>
        <end position="50"/>
    </location>
</feature>
<protein>
    <submittedName>
        <fullName evidence="3">Putative component of type IV pili like system</fullName>
    </submittedName>
</protein>
<dbReference type="EMBL" id="CP064789">
    <property type="protein sequence ID" value="QSG11544.1"/>
    <property type="molecule type" value="Genomic_DNA"/>
</dbReference>
<feature type="region of interest" description="Disordered" evidence="2">
    <location>
        <begin position="148"/>
        <end position="287"/>
    </location>
</feature>
<evidence type="ECO:0000256" key="2">
    <source>
        <dbReference type="SAM" id="MobiDB-lite"/>
    </source>
</evidence>
<evidence type="ECO:0000256" key="1">
    <source>
        <dbReference type="SAM" id="Coils"/>
    </source>
</evidence>
<feature type="coiled-coil region" evidence="1">
    <location>
        <begin position="88"/>
        <end position="147"/>
    </location>
</feature>
<evidence type="ECO:0000313" key="4">
    <source>
        <dbReference type="Proteomes" id="UP000663305"/>
    </source>
</evidence>